<dbReference type="Proteomes" id="UP000317209">
    <property type="component" value="Unassembled WGS sequence"/>
</dbReference>
<organism evidence="2 3">
    <name type="scientific">Microbacterium saperdae</name>
    <dbReference type="NCBI Taxonomy" id="69368"/>
    <lineage>
        <taxon>Bacteria</taxon>
        <taxon>Bacillati</taxon>
        <taxon>Actinomycetota</taxon>
        <taxon>Actinomycetes</taxon>
        <taxon>Micrococcales</taxon>
        <taxon>Microbacteriaceae</taxon>
        <taxon>Microbacterium</taxon>
    </lineage>
</organism>
<reference evidence="2 3" key="1">
    <citation type="submission" date="2019-06" db="EMBL/GenBank/DDBJ databases">
        <title>Sequencing the genomes of 1000 actinobacteria strains.</title>
        <authorList>
            <person name="Klenk H.-P."/>
        </authorList>
    </citation>
    <scope>NUCLEOTIDE SEQUENCE [LARGE SCALE GENOMIC DNA]</scope>
    <source>
        <strain evidence="2 3">DSM 20169</strain>
    </source>
</reference>
<keyword evidence="3" id="KW-1185">Reference proteome</keyword>
<dbReference type="EMBL" id="VFOX01000001">
    <property type="protein sequence ID" value="TQL87227.1"/>
    <property type="molecule type" value="Genomic_DNA"/>
</dbReference>
<name>A0A543BQY6_9MICO</name>
<comment type="caution">
    <text evidence="2">The sequence shown here is derived from an EMBL/GenBank/DDBJ whole genome shotgun (WGS) entry which is preliminary data.</text>
</comment>
<proteinExistence type="predicted"/>
<sequence>MDPAAALALNVVLAVTSVVGAGVAVWQALSARHSREEAEAALESAERAAAASERQAAAAERSVQLQEEASQPDPWSAKYVVGDTYACVSNARRPMIVTQMRAEPPGSSIYWSHVAEGHRYEPGDRLQFMYSTKDPDAPHKIVLEWRYEDEERIRTYTLAL</sequence>
<accession>A0A543BQY6</accession>
<feature type="compositionally biased region" description="Low complexity" evidence="1">
    <location>
        <begin position="47"/>
        <end position="62"/>
    </location>
</feature>
<dbReference type="AlphaFoldDB" id="A0A543BQY6"/>
<evidence type="ECO:0000256" key="1">
    <source>
        <dbReference type="SAM" id="MobiDB-lite"/>
    </source>
</evidence>
<feature type="region of interest" description="Disordered" evidence="1">
    <location>
        <begin position="47"/>
        <end position="72"/>
    </location>
</feature>
<dbReference type="RefSeq" id="WP_141873004.1">
    <property type="nucleotide sequence ID" value="NZ_VFOX01000001.1"/>
</dbReference>
<gene>
    <name evidence="2" type="ORF">FB560_2894</name>
</gene>
<evidence type="ECO:0000313" key="2">
    <source>
        <dbReference type="EMBL" id="TQL87227.1"/>
    </source>
</evidence>
<protein>
    <submittedName>
        <fullName evidence="2">Uncharacterized protein</fullName>
    </submittedName>
</protein>
<evidence type="ECO:0000313" key="3">
    <source>
        <dbReference type="Proteomes" id="UP000317209"/>
    </source>
</evidence>